<keyword evidence="3" id="KW-1185">Reference proteome</keyword>
<comment type="caution">
    <text evidence="2">The sequence shown here is derived from an EMBL/GenBank/DDBJ whole genome shotgun (WGS) entry which is preliminary data.</text>
</comment>
<organism evidence="2 3">
    <name type="scientific">Rhizopogon vesiculosus</name>
    <dbReference type="NCBI Taxonomy" id="180088"/>
    <lineage>
        <taxon>Eukaryota</taxon>
        <taxon>Fungi</taxon>
        <taxon>Dikarya</taxon>
        <taxon>Basidiomycota</taxon>
        <taxon>Agaricomycotina</taxon>
        <taxon>Agaricomycetes</taxon>
        <taxon>Agaricomycetidae</taxon>
        <taxon>Boletales</taxon>
        <taxon>Suillineae</taxon>
        <taxon>Rhizopogonaceae</taxon>
        <taxon>Rhizopogon</taxon>
    </lineage>
</organism>
<evidence type="ECO:0000256" key="1">
    <source>
        <dbReference type="SAM" id="MobiDB-lite"/>
    </source>
</evidence>
<reference evidence="2 3" key="1">
    <citation type="submission" date="2016-03" db="EMBL/GenBank/DDBJ databases">
        <title>Comparative genomics of the ectomycorrhizal sister species Rhizopogon vinicolor and Rhizopogon vesiculosus (Basidiomycota: Boletales) reveals a divergence of the mating type B locus.</title>
        <authorList>
            <person name="Mujic A.B."/>
            <person name="Kuo A."/>
            <person name="Tritt A."/>
            <person name="Lipzen A."/>
            <person name="Chen C."/>
            <person name="Johnson J."/>
            <person name="Sharma A."/>
            <person name="Barry K."/>
            <person name="Grigoriev I.V."/>
            <person name="Spatafora J.W."/>
        </authorList>
    </citation>
    <scope>NUCLEOTIDE SEQUENCE [LARGE SCALE GENOMIC DNA]</scope>
    <source>
        <strain evidence="2 3">AM-OR11-056</strain>
    </source>
</reference>
<dbReference type="AlphaFoldDB" id="A0A1J8QKJ8"/>
<protein>
    <submittedName>
        <fullName evidence="2">Uncharacterized protein</fullName>
    </submittedName>
</protein>
<dbReference type="EMBL" id="LVVM01000248">
    <property type="protein sequence ID" value="OJA21183.1"/>
    <property type="molecule type" value="Genomic_DNA"/>
</dbReference>
<accession>A0A1J8QKJ8</accession>
<evidence type="ECO:0000313" key="3">
    <source>
        <dbReference type="Proteomes" id="UP000183567"/>
    </source>
</evidence>
<dbReference type="Proteomes" id="UP000183567">
    <property type="component" value="Unassembled WGS sequence"/>
</dbReference>
<proteinExistence type="predicted"/>
<dbReference type="OrthoDB" id="2689474at2759"/>
<name>A0A1J8QKJ8_9AGAM</name>
<evidence type="ECO:0000313" key="2">
    <source>
        <dbReference type="EMBL" id="OJA21183.1"/>
    </source>
</evidence>
<sequence>MYGDGLWGNDTNGTPHHSGLLPDSSPHRRNLFDFLRFNLRPVDASRPLLPQPCRRNFSLFTGRTSLPTVDIAPAQDVERHATAPPTEAEVAAAMAAALQQASRNAVDNPMSQGQPAAGVQGSQVVTQGPLMQIAQEQHSLADTGEPVFAIGCCGFVFNLARHRSQST</sequence>
<dbReference type="STRING" id="180088.A0A1J8QKJ8"/>
<gene>
    <name evidence="2" type="ORF">AZE42_11128</name>
</gene>
<feature type="region of interest" description="Disordered" evidence="1">
    <location>
        <begin position="1"/>
        <end position="24"/>
    </location>
</feature>